<dbReference type="OrthoDB" id="6132182at2759"/>
<name>A0A9P8V875_9PEZI</name>
<dbReference type="PANTHER" id="PTHR11474:SF125">
    <property type="entry name" value="N-ACETYL-6-HYDROXYTRYPTOPHAN OXIDASE IVOB-RELATED"/>
    <property type="match status" value="1"/>
</dbReference>
<dbReference type="InterPro" id="IPR002227">
    <property type="entry name" value="Tyrosinase_Cu-bd"/>
</dbReference>
<dbReference type="PRINTS" id="PR00092">
    <property type="entry name" value="TYROSINASE"/>
</dbReference>
<evidence type="ECO:0000259" key="4">
    <source>
        <dbReference type="PROSITE" id="PS00497"/>
    </source>
</evidence>
<keyword evidence="3" id="KW-0732">Signal</keyword>
<feature type="signal peptide" evidence="3">
    <location>
        <begin position="1"/>
        <end position="20"/>
    </location>
</feature>
<dbReference type="Proteomes" id="UP000770015">
    <property type="component" value="Unassembled WGS sequence"/>
</dbReference>
<dbReference type="InterPro" id="IPR008922">
    <property type="entry name" value="Di-copper_centre_dom_sf"/>
</dbReference>
<dbReference type="PANTHER" id="PTHR11474">
    <property type="entry name" value="TYROSINASE FAMILY MEMBER"/>
    <property type="match status" value="1"/>
</dbReference>
<keyword evidence="7" id="KW-1185">Reference proteome</keyword>
<feature type="domain" description="Tyrosinase copper-binding" evidence="5">
    <location>
        <begin position="286"/>
        <end position="297"/>
    </location>
</feature>
<dbReference type="Pfam" id="PF00264">
    <property type="entry name" value="Tyrosinase"/>
    <property type="match status" value="1"/>
</dbReference>
<dbReference type="AlphaFoldDB" id="A0A9P8V875"/>
<dbReference type="GO" id="GO:0046872">
    <property type="term" value="F:metal ion binding"/>
    <property type="evidence" value="ECO:0007669"/>
    <property type="project" value="UniProtKB-KW"/>
</dbReference>
<dbReference type="SUPFAM" id="SSF48056">
    <property type="entry name" value="Di-copper centre-containing domain"/>
    <property type="match status" value="1"/>
</dbReference>
<evidence type="ECO:0000313" key="6">
    <source>
        <dbReference type="EMBL" id="KAH6683562.1"/>
    </source>
</evidence>
<gene>
    <name evidence="6" type="ORF">F5X68DRAFT_277132</name>
</gene>
<feature type="chain" id="PRO_5040238494" description="Tyrosinase copper-binding domain-containing protein" evidence="3">
    <location>
        <begin position="21"/>
        <end position="363"/>
    </location>
</feature>
<dbReference type="InterPro" id="IPR050316">
    <property type="entry name" value="Tyrosinase/Hemocyanin"/>
</dbReference>
<evidence type="ECO:0000256" key="1">
    <source>
        <dbReference type="ARBA" id="ARBA00022723"/>
    </source>
</evidence>
<keyword evidence="1" id="KW-0479">Metal-binding</keyword>
<dbReference type="PROSITE" id="PS00497">
    <property type="entry name" value="TYROSINASE_1"/>
    <property type="match status" value="1"/>
</dbReference>
<organism evidence="6 7">
    <name type="scientific">Plectosphaerella plurivora</name>
    <dbReference type="NCBI Taxonomy" id="936078"/>
    <lineage>
        <taxon>Eukaryota</taxon>
        <taxon>Fungi</taxon>
        <taxon>Dikarya</taxon>
        <taxon>Ascomycota</taxon>
        <taxon>Pezizomycotina</taxon>
        <taxon>Sordariomycetes</taxon>
        <taxon>Hypocreomycetidae</taxon>
        <taxon>Glomerellales</taxon>
        <taxon>Plectosphaerellaceae</taxon>
        <taxon>Plectosphaerella</taxon>
    </lineage>
</organism>
<evidence type="ECO:0000256" key="3">
    <source>
        <dbReference type="SAM" id="SignalP"/>
    </source>
</evidence>
<comment type="caution">
    <text evidence="6">The sequence shown here is derived from an EMBL/GenBank/DDBJ whole genome shotgun (WGS) entry which is preliminary data.</text>
</comment>
<proteinExistence type="predicted"/>
<sequence length="363" mass="38707">MRPTHVLAALVGLTAPASLAAQLSEAENILLGLNNQAIDTLESSETLEARADGKCSVFSASPSKLKALDPTLAPGAVSRYDDFVAVHINQTLSIHGTGNFLTWHRYFVWAYETALRDECGYKGYQPYWNWFSHTDDPTKSPVWDGSDTSLGGTGAFVDHTGHTAALGAVHVPPGGGGGCLTNGPFADVQINLGPVRPNMDTLVASPTGPLGPNPRCIRRDLSSWVFTRWSTAANLLNVTLGTASHTIGSMQDEFQGRFGDGFVGLHTAGHLGVGAEAGDVFSSPNDPSFFLHHAMVDRIYWIWQVLHPFSAGEIAGTITINNSPPSRDAVKTDLLNLGINAPSRPISQLLSTLGGSPLCYVYL</sequence>
<reference evidence="6" key="1">
    <citation type="journal article" date="2021" name="Nat. Commun.">
        <title>Genetic determinants of endophytism in the Arabidopsis root mycobiome.</title>
        <authorList>
            <person name="Mesny F."/>
            <person name="Miyauchi S."/>
            <person name="Thiergart T."/>
            <person name="Pickel B."/>
            <person name="Atanasova L."/>
            <person name="Karlsson M."/>
            <person name="Huettel B."/>
            <person name="Barry K.W."/>
            <person name="Haridas S."/>
            <person name="Chen C."/>
            <person name="Bauer D."/>
            <person name="Andreopoulos W."/>
            <person name="Pangilinan J."/>
            <person name="LaButti K."/>
            <person name="Riley R."/>
            <person name="Lipzen A."/>
            <person name="Clum A."/>
            <person name="Drula E."/>
            <person name="Henrissat B."/>
            <person name="Kohler A."/>
            <person name="Grigoriev I.V."/>
            <person name="Martin F.M."/>
            <person name="Hacquard S."/>
        </authorList>
    </citation>
    <scope>NUCLEOTIDE SEQUENCE</scope>
    <source>
        <strain evidence="6">MPI-SDFR-AT-0117</strain>
    </source>
</reference>
<evidence type="ECO:0000313" key="7">
    <source>
        <dbReference type="Proteomes" id="UP000770015"/>
    </source>
</evidence>
<dbReference type="Gene3D" id="1.10.1280.10">
    <property type="entry name" value="Di-copper center containing domain from catechol oxidase"/>
    <property type="match status" value="1"/>
</dbReference>
<accession>A0A9P8V875</accession>
<dbReference type="PROSITE" id="PS00498">
    <property type="entry name" value="TYROSINASE_2"/>
    <property type="match status" value="1"/>
</dbReference>
<feature type="domain" description="Tyrosinase copper-binding" evidence="4">
    <location>
        <begin position="95"/>
        <end position="112"/>
    </location>
</feature>
<dbReference type="GO" id="GO:0016491">
    <property type="term" value="F:oxidoreductase activity"/>
    <property type="evidence" value="ECO:0007669"/>
    <property type="project" value="UniProtKB-KW"/>
</dbReference>
<evidence type="ECO:0000256" key="2">
    <source>
        <dbReference type="ARBA" id="ARBA00023002"/>
    </source>
</evidence>
<dbReference type="EMBL" id="JAGSXJ010000017">
    <property type="protein sequence ID" value="KAH6683562.1"/>
    <property type="molecule type" value="Genomic_DNA"/>
</dbReference>
<keyword evidence="2" id="KW-0560">Oxidoreductase</keyword>
<protein>
    <recommendedName>
        <fullName evidence="4 5">Tyrosinase copper-binding domain-containing protein</fullName>
    </recommendedName>
</protein>
<evidence type="ECO:0000259" key="5">
    <source>
        <dbReference type="PROSITE" id="PS00498"/>
    </source>
</evidence>